<dbReference type="GO" id="GO:0007166">
    <property type="term" value="P:cell surface receptor signaling pathway"/>
    <property type="evidence" value="ECO:0007669"/>
    <property type="project" value="InterPro"/>
</dbReference>
<dbReference type="SUPFAM" id="SSF48452">
    <property type="entry name" value="TPR-like"/>
    <property type="match status" value="1"/>
</dbReference>
<dbReference type="EMBL" id="KL142382">
    <property type="protein sequence ID" value="KDR74709.1"/>
    <property type="molecule type" value="Genomic_DNA"/>
</dbReference>
<dbReference type="InterPro" id="IPR059179">
    <property type="entry name" value="MLKL-like_MCAfunc"/>
</dbReference>
<dbReference type="InterPro" id="IPR011990">
    <property type="entry name" value="TPR-like_helical_dom_sf"/>
</dbReference>
<dbReference type="Pfam" id="PF20703">
    <property type="entry name" value="nSTAND1"/>
    <property type="match status" value="1"/>
</dbReference>
<reference evidence="3" key="1">
    <citation type="journal article" date="2014" name="Proc. Natl. Acad. Sci. U.S.A.">
        <title>Extensive sampling of basidiomycete genomes demonstrates inadequacy of the white-rot/brown-rot paradigm for wood decay fungi.</title>
        <authorList>
            <person name="Riley R."/>
            <person name="Salamov A.A."/>
            <person name="Brown D.W."/>
            <person name="Nagy L.G."/>
            <person name="Floudas D."/>
            <person name="Held B.W."/>
            <person name="Levasseur A."/>
            <person name="Lombard V."/>
            <person name="Morin E."/>
            <person name="Otillar R."/>
            <person name="Lindquist E.A."/>
            <person name="Sun H."/>
            <person name="LaButti K.M."/>
            <person name="Schmutz J."/>
            <person name="Jabbour D."/>
            <person name="Luo H."/>
            <person name="Baker S.E."/>
            <person name="Pisabarro A.G."/>
            <person name="Walton J.D."/>
            <person name="Blanchette R.A."/>
            <person name="Henrissat B."/>
            <person name="Martin F."/>
            <person name="Cullen D."/>
            <person name="Hibbett D.S."/>
            <person name="Grigoriev I.V."/>
        </authorList>
    </citation>
    <scope>NUCLEOTIDE SEQUENCE [LARGE SCALE GENOMIC DNA]</scope>
    <source>
        <strain evidence="3">CBS 339.88</strain>
    </source>
</reference>
<organism evidence="2 3">
    <name type="scientific">Galerina marginata (strain CBS 339.88)</name>
    <dbReference type="NCBI Taxonomy" id="685588"/>
    <lineage>
        <taxon>Eukaryota</taxon>
        <taxon>Fungi</taxon>
        <taxon>Dikarya</taxon>
        <taxon>Basidiomycota</taxon>
        <taxon>Agaricomycotina</taxon>
        <taxon>Agaricomycetes</taxon>
        <taxon>Agaricomycetidae</taxon>
        <taxon>Agaricales</taxon>
        <taxon>Agaricineae</taxon>
        <taxon>Strophariaceae</taxon>
        <taxon>Galerina</taxon>
    </lineage>
</organism>
<proteinExistence type="predicted"/>
<dbReference type="OrthoDB" id="3052556at2759"/>
<dbReference type="SUPFAM" id="SSF52540">
    <property type="entry name" value="P-loop containing nucleoside triphosphate hydrolases"/>
    <property type="match status" value="1"/>
</dbReference>
<evidence type="ECO:0000313" key="2">
    <source>
        <dbReference type="EMBL" id="KDR74709.1"/>
    </source>
</evidence>
<accession>A0A067T446</accession>
<evidence type="ECO:0000259" key="1">
    <source>
        <dbReference type="Pfam" id="PF20703"/>
    </source>
</evidence>
<dbReference type="AlphaFoldDB" id="A0A067T446"/>
<dbReference type="Gene3D" id="3.40.50.300">
    <property type="entry name" value="P-loop containing nucleotide triphosphate hydrolases"/>
    <property type="match status" value="1"/>
</dbReference>
<dbReference type="CDD" id="cd21037">
    <property type="entry name" value="MLKL_NTD"/>
    <property type="match status" value="1"/>
</dbReference>
<dbReference type="InterPro" id="IPR036537">
    <property type="entry name" value="Adaptor_Cbl_N_dom_sf"/>
</dbReference>
<dbReference type="PANTHER" id="PTHR47691">
    <property type="entry name" value="REGULATOR-RELATED"/>
    <property type="match status" value="1"/>
</dbReference>
<gene>
    <name evidence="2" type="ORF">GALMADRAFT_141056</name>
</gene>
<dbReference type="InterPro" id="IPR027417">
    <property type="entry name" value="P-loop_NTPase"/>
</dbReference>
<dbReference type="InterPro" id="IPR049052">
    <property type="entry name" value="nSTAND1"/>
</dbReference>
<dbReference type="Proteomes" id="UP000027222">
    <property type="component" value="Unassembled WGS sequence"/>
</dbReference>
<sequence length="930" mass="103002">MPSFRPSRRASKSLSDSTYDELAKPTATEYASEAAKSFLDALEAVAGQIPVPGVAAIVKIAKSIIQACDESHATLERAEELKLRIKKLVTILVDELKEKEAGDIQEKLKQDVSSLLSDLKYVQRKLNDLGSQNTLLLIVFRGLNEDKVKKCLSRLDNSLANFTLVRQINDTKLLDRLERRILGFHSSHQRTLHDVKSGLDDLKVFLKERLPLGPANSSSSQPRRCAAIPANSGIFHGRKLLVDQLVQLLTSNPEGQKRPRICLLGPGGMGKTSTALAVMAHPAMKKHFSEPNQIWVPCVKATSVSLFLDTLYSSVGATQNAGDSLKDVISEIKSFTEPLILLLDNFETPWNVVESRADTQQILYEIDQIAHVTLFITMRSSIPPCNGTQWHSFDIEAIDGTAARQIYLDICPAGTNDADLSMLLESLGYMPLAITLIANMANMTGLPAKKLLEEYNRLGTAMLGQGVGAKHGLDVCISLSVESAPMKRHPGAYDLLARLALLPVGTTYDALVKWWVVRDSPDLLGAMQVLAETSLIRRRETNYFILPVIRSYILHPSRFPSEIRTEMISSACNFLACHNASPGHPSFNEQAAAISSEEGNLQSILIQATDPAPGLIEALRVLAQHQLSTRPRLEVIEHALKLSRQMEDHQLIVGDVLTCYGRILLNVDRFDHAEEKFSLAHQIFLSIPDERRAARCALDLVDAYSFMGGIPFEKQTRLVAEARSVFERLNDAEGVALSLYYLGIITGQNHSRPEAIELLALARKMFHDLGDSGALNHSKCSFFLEQVYYWDKQYDAALIAGTAAVREYDCLSQYPGDPMLALGQILFMQGNYPDALETLDRTLAICKAYGRPIDISQSLEMIGRTLAKMDRALAAQGAYMEATRYYGATKVAEGELGMTRCRFFIRQAVDPALVPTFEERLALCGFHRDF</sequence>
<name>A0A067T446_GALM3</name>
<protein>
    <recommendedName>
        <fullName evidence="1">Novel STAND NTPase 1 domain-containing protein</fullName>
    </recommendedName>
</protein>
<feature type="domain" description="Novel STAND NTPase 1" evidence="1">
    <location>
        <begin position="231"/>
        <end position="380"/>
    </location>
</feature>
<dbReference type="PANTHER" id="PTHR47691:SF3">
    <property type="entry name" value="HTH-TYPE TRANSCRIPTIONAL REGULATOR RV0890C-RELATED"/>
    <property type="match status" value="1"/>
</dbReference>
<dbReference type="HOGENOM" id="CLU_010537_0_0_1"/>
<dbReference type="Gene3D" id="1.25.40.10">
    <property type="entry name" value="Tetratricopeptide repeat domain"/>
    <property type="match status" value="2"/>
</dbReference>
<keyword evidence="3" id="KW-1185">Reference proteome</keyword>
<dbReference type="Gene3D" id="1.20.930.20">
    <property type="entry name" value="Adaptor protein Cbl, N-terminal domain"/>
    <property type="match status" value="1"/>
</dbReference>
<evidence type="ECO:0000313" key="3">
    <source>
        <dbReference type="Proteomes" id="UP000027222"/>
    </source>
</evidence>